<dbReference type="RefSeq" id="WP_021718451.1">
    <property type="nucleotide sequence ID" value="NZ_CATZQN010000002.1"/>
</dbReference>
<feature type="transmembrane region" description="Helical" evidence="1">
    <location>
        <begin position="118"/>
        <end position="135"/>
    </location>
</feature>
<reference evidence="2" key="1">
    <citation type="submission" date="2012-11" db="EMBL/GenBank/DDBJ databases">
        <title>Dependencies among metagenomic species, viruses, plasmids and units of genetic variation.</title>
        <authorList>
            <person name="Nielsen H.B."/>
            <person name="Almeida M."/>
            <person name="Juncker A.S."/>
            <person name="Rasmussen S."/>
            <person name="Li J."/>
            <person name="Sunagawa S."/>
            <person name="Plichta D."/>
            <person name="Gautier L."/>
            <person name="Le Chatelier E."/>
            <person name="Peletier E."/>
            <person name="Bonde I."/>
            <person name="Nielsen T."/>
            <person name="Manichanh C."/>
            <person name="Arumugam M."/>
            <person name="Batto J."/>
            <person name="Santos M.B.Q.D."/>
            <person name="Blom N."/>
            <person name="Borruel N."/>
            <person name="Burgdorf K.S."/>
            <person name="Boumezbeur F."/>
            <person name="Casellas F."/>
            <person name="Dore J."/>
            <person name="Guarner F."/>
            <person name="Hansen T."/>
            <person name="Hildebrand F."/>
            <person name="Kaas R.S."/>
            <person name="Kennedy S."/>
            <person name="Kristiansen K."/>
            <person name="Kultima J.R."/>
            <person name="Leonard P."/>
            <person name="Levenez F."/>
            <person name="Lund O."/>
            <person name="Moumen B."/>
            <person name="Le Paslier D."/>
            <person name="Pons N."/>
            <person name="Pedersen O."/>
            <person name="Prifti E."/>
            <person name="Qin J."/>
            <person name="Raes J."/>
            <person name="Tap J."/>
            <person name="Tims S."/>
            <person name="Ussery D.W."/>
            <person name="Yamada T."/>
            <person name="MetaHit consortium"/>
            <person name="Renault P."/>
            <person name="Sicheritz-Ponten T."/>
            <person name="Bork P."/>
            <person name="Wang J."/>
            <person name="Brunak S."/>
            <person name="Ehrlich S.D."/>
        </authorList>
    </citation>
    <scope>NUCLEOTIDE SEQUENCE [LARGE SCALE GENOMIC DNA]</scope>
</reference>
<feature type="transmembrane region" description="Helical" evidence="1">
    <location>
        <begin position="93"/>
        <end position="112"/>
    </location>
</feature>
<keyword evidence="1" id="KW-0812">Transmembrane</keyword>
<sequence>MSINESEEYKQRYIYQVMIEAIIFYAFIEWANQQHGSWISKVFYLSSDGGYKGTAGALWCYSIFLWSMLMPLDSLFNSFYDKLLAENDTKRKYKLLFLVPVLNIAVLWWLFVEKIDKNSIILFLVFYIAFISWLINKILKLLS</sequence>
<comment type="caution">
    <text evidence="2">The sequence shown here is derived from an EMBL/GenBank/DDBJ whole genome shotgun (WGS) entry which is preliminary data.</text>
</comment>
<protein>
    <submittedName>
        <fullName evidence="2">Uncharacterized protein</fullName>
    </submittedName>
</protein>
<dbReference type="EMBL" id="CBDS010000087">
    <property type="protein sequence ID" value="CDB46495.1"/>
    <property type="molecule type" value="Genomic_DNA"/>
</dbReference>
<name>R6IB67_9FIRM</name>
<organism evidence="2">
    <name type="scientific">Phascolarctobacterium faecium</name>
    <dbReference type="NCBI Taxonomy" id="33025"/>
    <lineage>
        <taxon>Bacteria</taxon>
        <taxon>Bacillati</taxon>
        <taxon>Bacillota</taxon>
        <taxon>Negativicutes</taxon>
        <taxon>Acidaminococcales</taxon>
        <taxon>Acidaminococcaceae</taxon>
        <taxon>Phascolarctobacterium</taxon>
    </lineage>
</organism>
<keyword evidence="1" id="KW-0472">Membrane</keyword>
<evidence type="ECO:0000256" key="1">
    <source>
        <dbReference type="SAM" id="Phobius"/>
    </source>
</evidence>
<gene>
    <name evidence="2" type="ORF">BN533_01551</name>
</gene>
<dbReference type="AlphaFoldDB" id="R6IB67"/>
<keyword evidence="1" id="KW-1133">Transmembrane helix</keyword>
<accession>R6IB67</accession>
<dbReference type="STRING" id="1262914.BN533_01551"/>
<feature type="transmembrane region" description="Helical" evidence="1">
    <location>
        <begin position="51"/>
        <end position="72"/>
    </location>
</feature>
<dbReference type="HOGENOM" id="CLU_1804386_0_0_9"/>
<feature type="transmembrane region" description="Helical" evidence="1">
    <location>
        <begin position="12"/>
        <end position="31"/>
    </location>
</feature>
<evidence type="ECO:0000313" key="2">
    <source>
        <dbReference type="EMBL" id="CDB46495.1"/>
    </source>
</evidence>
<proteinExistence type="predicted"/>